<name>A0A5B7JUP0_PORTR</name>
<accession>A0A5B7JUP0</accession>
<proteinExistence type="predicted"/>
<keyword evidence="3" id="KW-1185">Reference proteome</keyword>
<gene>
    <name evidence="2" type="ORF">E2C01_093882</name>
</gene>
<organism evidence="2 3">
    <name type="scientific">Portunus trituberculatus</name>
    <name type="common">Swimming crab</name>
    <name type="synonym">Neptunus trituberculatus</name>
    <dbReference type="NCBI Taxonomy" id="210409"/>
    <lineage>
        <taxon>Eukaryota</taxon>
        <taxon>Metazoa</taxon>
        <taxon>Ecdysozoa</taxon>
        <taxon>Arthropoda</taxon>
        <taxon>Crustacea</taxon>
        <taxon>Multicrustacea</taxon>
        <taxon>Malacostraca</taxon>
        <taxon>Eumalacostraca</taxon>
        <taxon>Eucarida</taxon>
        <taxon>Decapoda</taxon>
        <taxon>Pleocyemata</taxon>
        <taxon>Brachyura</taxon>
        <taxon>Eubrachyura</taxon>
        <taxon>Portunoidea</taxon>
        <taxon>Portunidae</taxon>
        <taxon>Portuninae</taxon>
        <taxon>Portunus</taxon>
    </lineage>
</organism>
<evidence type="ECO:0000256" key="1">
    <source>
        <dbReference type="SAM" id="MobiDB-lite"/>
    </source>
</evidence>
<sequence>MMPEGEEGKEERRVERREEGRRGSHTTHYPLDKPSQAKPSQGKQSQTEGSTKQANGEGLSCLPDGNTLGGNKEFLGKDLRMREPVWFVIHGVFISVSKSRRRGGLRGGRLEEFTREKRRMRVREGTKAIVSGIKV</sequence>
<dbReference type="AlphaFoldDB" id="A0A5B7JUP0"/>
<feature type="compositionally biased region" description="Basic and acidic residues" evidence="1">
    <location>
        <begin position="9"/>
        <end position="22"/>
    </location>
</feature>
<evidence type="ECO:0000313" key="3">
    <source>
        <dbReference type="Proteomes" id="UP000324222"/>
    </source>
</evidence>
<dbReference type="EMBL" id="VSRR010114372">
    <property type="protein sequence ID" value="MPC98509.1"/>
    <property type="molecule type" value="Genomic_DNA"/>
</dbReference>
<feature type="compositionally biased region" description="Polar residues" evidence="1">
    <location>
        <begin position="37"/>
        <end position="54"/>
    </location>
</feature>
<feature type="region of interest" description="Disordered" evidence="1">
    <location>
        <begin position="1"/>
        <end position="72"/>
    </location>
</feature>
<protein>
    <submittedName>
        <fullName evidence="2">Uncharacterized protein</fullName>
    </submittedName>
</protein>
<dbReference type="Proteomes" id="UP000324222">
    <property type="component" value="Unassembled WGS sequence"/>
</dbReference>
<comment type="caution">
    <text evidence="2">The sequence shown here is derived from an EMBL/GenBank/DDBJ whole genome shotgun (WGS) entry which is preliminary data.</text>
</comment>
<evidence type="ECO:0000313" key="2">
    <source>
        <dbReference type="EMBL" id="MPC98509.1"/>
    </source>
</evidence>
<reference evidence="2 3" key="1">
    <citation type="submission" date="2019-05" db="EMBL/GenBank/DDBJ databases">
        <title>Another draft genome of Portunus trituberculatus and its Hox gene families provides insights of decapod evolution.</title>
        <authorList>
            <person name="Jeong J.-H."/>
            <person name="Song I."/>
            <person name="Kim S."/>
            <person name="Choi T."/>
            <person name="Kim D."/>
            <person name="Ryu S."/>
            <person name="Kim W."/>
        </authorList>
    </citation>
    <scope>NUCLEOTIDE SEQUENCE [LARGE SCALE GENOMIC DNA]</scope>
    <source>
        <tissue evidence="2">Muscle</tissue>
    </source>
</reference>